<comment type="caution">
    <text evidence="2">The sequence shown here is derived from an EMBL/GenBank/DDBJ whole genome shotgun (WGS) entry which is preliminary data.</text>
</comment>
<accession>A0A6M2BWA1</accession>
<name>A0A6M2BWA1_9GAMM</name>
<dbReference type="EMBL" id="JAAMOW010000012">
    <property type="protein sequence ID" value="NGY06922.1"/>
    <property type="molecule type" value="Genomic_DNA"/>
</dbReference>
<evidence type="ECO:0000313" key="2">
    <source>
        <dbReference type="EMBL" id="NGY06922.1"/>
    </source>
</evidence>
<feature type="signal peptide" evidence="1">
    <location>
        <begin position="1"/>
        <end position="23"/>
    </location>
</feature>
<keyword evidence="1" id="KW-0732">Signal</keyword>
<evidence type="ECO:0000313" key="3">
    <source>
        <dbReference type="Proteomes" id="UP000472676"/>
    </source>
</evidence>
<dbReference type="Proteomes" id="UP000472676">
    <property type="component" value="Unassembled WGS sequence"/>
</dbReference>
<proteinExistence type="predicted"/>
<keyword evidence="3" id="KW-1185">Reference proteome</keyword>
<organism evidence="2 3">
    <name type="scientific">Solimonas terrae</name>
    <dbReference type="NCBI Taxonomy" id="1396819"/>
    <lineage>
        <taxon>Bacteria</taxon>
        <taxon>Pseudomonadati</taxon>
        <taxon>Pseudomonadota</taxon>
        <taxon>Gammaproteobacteria</taxon>
        <taxon>Nevskiales</taxon>
        <taxon>Nevskiaceae</taxon>
        <taxon>Solimonas</taxon>
    </lineage>
</organism>
<sequence>MMRASLGTLVAAGLLAVSLAAGAADADSKAQTVRPQVGKPLTEAQADIQAKKYADALTKLDEAAAVEKLTAYESYVIARMRASATLGTGDDAAALIAYKAVLDRPELVGDDKQAVLDTVARLSYAGKDYAKAAEYAKAYRAAGGTDAQMPLILAQALYLSDDYADAEHELLAQFEQMQQAGQTPPELPLRLYMSCAVKQNDKTVYRDALRRLVTYYPSADLWQELITHTVAQPGFSNRLLLDMYRLKAATDTIDNADEYEDAAQLALAAGLPGEAQQYIDQGYAKGLLGAGPRAVKDKSLKAAVTAKITEDKRTQAEGESAAAKLKSGDALINTGLNYVGYGQYDKGIALMQQGIDKGHLKAPDDANLHLGYAQMRAGKTADAAASFKSVSGQDGGASLAQLWMLVKPAR</sequence>
<evidence type="ECO:0008006" key="4">
    <source>
        <dbReference type="Google" id="ProtNLM"/>
    </source>
</evidence>
<evidence type="ECO:0000256" key="1">
    <source>
        <dbReference type="SAM" id="SignalP"/>
    </source>
</evidence>
<reference evidence="2 3" key="1">
    <citation type="journal article" date="2014" name="Int. J. Syst. Evol. Microbiol.">
        <title>Solimonas terrae sp. nov., isolated from soil.</title>
        <authorList>
            <person name="Kim S.J."/>
            <person name="Moon J.Y."/>
            <person name="Weon H.Y."/>
            <person name="Ahn J.H."/>
            <person name="Chen W.M."/>
            <person name="Kwon S.W."/>
        </authorList>
    </citation>
    <scope>NUCLEOTIDE SEQUENCE [LARGE SCALE GENOMIC DNA]</scope>
    <source>
        <strain evidence="2 3">KIS83-12</strain>
    </source>
</reference>
<dbReference type="AlphaFoldDB" id="A0A6M2BWA1"/>
<gene>
    <name evidence="2" type="ORF">G7Y85_19280</name>
</gene>
<feature type="chain" id="PRO_5026879418" description="Tetratricopeptide repeat protein" evidence="1">
    <location>
        <begin position="24"/>
        <end position="410"/>
    </location>
</feature>
<protein>
    <recommendedName>
        <fullName evidence="4">Tetratricopeptide repeat protein</fullName>
    </recommendedName>
</protein>